<name>A0A521CDR4_9BACT</name>
<dbReference type="Pfam" id="PF07238">
    <property type="entry name" value="PilZ"/>
    <property type="match status" value="1"/>
</dbReference>
<dbReference type="RefSeq" id="WP_142935506.1">
    <property type="nucleotide sequence ID" value="NZ_FXTM01000012.1"/>
</dbReference>
<gene>
    <name evidence="2" type="ORF">SAMN06269117_11216</name>
</gene>
<protein>
    <submittedName>
        <fullName evidence="2">PilZ domain-containing protein</fullName>
    </submittedName>
</protein>
<keyword evidence="3" id="KW-1185">Reference proteome</keyword>
<accession>A0A521CDR4</accession>
<dbReference type="GO" id="GO:0035438">
    <property type="term" value="F:cyclic-di-GMP binding"/>
    <property type="evidence" value="ECO:0007669"/>
    <property type="project" value="InterPro"/>
</dbReference>
<evidence type="ECO:0000313" key="2">
    <source>
        <dbReference type="EMBL" id="SMO57553.1"/>
    </source>
</evidence>
<dbReference type="AlphaFoldDB" id="A0A521CDR4"/>
<evidence type="ECO:0000313" key="3">
    <source>
        <dbReference type="Proteomes" id="UP000317315"/>
    </source>
</evidence>
<dbReference type="Gene3D" id="2.40.10.220">
    <property type="entry name" value="predicted glycosyltransferase like domains"/>
    <property type="match status" value="1"/>
</dbReference>
<dbReference type="EMBL" id="FXTM01000012">
    <property type="protein sequence ID" value="SMO57553.1"/>
    <property type="molecule type" value="Genomic_DNA"/>
</dbReference>
<feature type="domain" description="PilZ" evidence="1">
    <location>
        <begin position="93"/>
        <end position="175"/>
    </location>
</feature>
<dbReference type="OrthoDB" id="15320at2"/>
<reference evidence="2 3" key="1">
    <citation type="submission" date="2017-05" db="EMBL/GenBank/DDBJ databases">
        <authorList>
            <person name="Varghese N."/>
            <person name="Submissions S."/>
        </authorList>
    </citation>
    <scope>NUCLEOTIDE SEQUENCE [LARGE SCALE GENOMIC DNA]</scope>
    <source>
        <strain evidence="2 3">DSM 16304</strain>
    </source>
</reference>
<dbReference type="InterPro" id="IPR009875">
    <property type="entry name" value="PilZ_domain"/>
</dbReference>
<proteinExistence type="predicted"/>
<dbReference type="Proteomes" id="UP000317315">
    <property type="component" value="Unassembled WGS sequence"/>
</dbReference>
<dbReference type="SUPFAM" id="SSF141371">
    <property type="entry name" value="PilZ domain-like"/>
    <property type="match status" value="1"/>
</dbReference>
<organism evidence="2 3">
    <name type="scientific">Balnearium lithotrophicum</name>
    <dbReference type="NCBI Taxonomy" id="223788"/>
    <lineage>
        <taxon>Bacteria</taxon>
        <taxon>Pseudomonadati</taxon>
        <taxon>Aquificota</taxon>
        <taxon>Aquificia</taxon>
        <taxon>Desulfurobacteriales</taxon>
        <taxon>Desulfurobacteriaceae</taxon>
        <taxon>Balnearium</taxon>
    </lineage>
</organism>
<evidence type="ECO:0000259" key="1">
    <source>
        <dbReference type="Pfam" id="PF07238"/>
    </source>
</evidence>
<sequence>MRLDGVTYKKISCLNEVEITLPILLSFDVLEMSDNTIKAFNFLPPGVEKILLNKEFYIYKDEKRTKRLLRARIKEIINNIVHVITLDDEVLDEKRLFERIAVCIQEKFKVLELNIDAFILDMSLGGVKLFFEKNVDIKPNQVLTLQHRSKILTLRVLRREEEKSGVILGCKIESSSFNLLNYLVKNYVKQVKEILIEKSNFSV</sequence>